<accession>A0AAD6MEF3</accession>
<gene>
    <name evidence="1" type="ORF">NC653_022251</name>
</gene>
<dbReference type="Proteomes" id="UP001164929">
    <property type="component" value="Chromosome 9"/>
</dbReference>
<reference evidence="1" key="1">
    <citation type="journal article" date="2023" name="Mol. Ecol. Resour.">
        <title>Chromosome-level genome assembly of a triploid poplar Populus alba 'Berolinensis'.</title>
        <authorList>
            <person name="Chen S."/>
            <person name="Yu Y."/>
            <person name="Wang X."/>
            <person name="Wang S."/>
            <person name="Zhang T."/>
            <person name="Zhou Y."/>
            <person name="He R."/>
            <person name="Meng N."/>
            <person name="Wang Y."/>
            <person name="Liu W."/>
            <person name="Liu Z."/>
            <person name="Liu J."/>
            <person name="Guo Q."/>
            <person name="Huang H."/>
            <person name="Sederoff R.R."/>
            <person name="Wang G."/>
            <person name="Qu G."/>
            <person name="Chen S."/>
        </authorList>
    </citation>
    <scope>NUCLEOTIDE SEQUENCE</scope>
    <source>
        <strain evidence="1">SC-2020</strain>
    </source>
</reference>
<name>A0AAD6MEF3_9ROSI</name>
<protein>
    <submittedName>
        <fullName evidence="1">Uncharacterized protein</fullName>
    </submittedName>
</protein>
<dbReference type="AlphaFoldDB" id="A0AAD6MEF3"/>
<evidence type="ECO:0000313" key="2">
    <source>
        <dbReference type="Proteomes" id="UP001164929"/>
    </source>
</evidence>
<proteinExistence type="predicted"/>
<sequence>MPRSTLVKLLQYYPEDYLLKTCDTMGLTQVMLAYLEKSDDTWWMITSEKKLFLVCSQITLNKDLAIELSSTTTIQSIPTNRVNGCSTGQNVHLLNVYIQNAKVVEGSLQSVSPELVECRDLELAVPGTYRADYPLVSIASFAPELVVI</sequence>
<dbReference type="EMBL" id="JAQIZT010000009">
    <property type="protein sequence ID" value="KAJ6983968.1"/>
    <property type="molecule type" value="Genomic_DNA"/>
</dbReference>
<keyword evidence="2" id="KW-1185">Reference proteome</keyword>
<comment type="caution">
    <text evidence="1">The sequence shown here is derived from an EMBL/GenBank/DDBJ whole genome shotgun (WGS) entry which is preliminary data.</text>
</comment>
<evidence type="ECO:0000313" key="1">
    <source>
        <dbReference type="EMBL" id="KAJ6983968.1"/>
    </source>
</evidence>
<organism evidence="1 2">
    <name type="scientific">Populus alba x Populus x berolinensis</name>
    <dbReference type="NCBI Taxonomy" id="444605"/>
    <lineage>
        <taxon>Eukaryota</taxon>
        <taxon>Viridiplantae</taxon>
        <taxon>Streptophyta</taxon>
        <taxon>Embryophyta</taxon>
        <taxon>Tracheophyta</taxon>
        <taxon>Spermatophyta</taxon>
        <taxon>Magnoliopsida</taxon>
        <taxon>eudicotyledons</taxon>
        <taxon>Gunneridae</taxon>
        <taxon>Pentapetalae</taxon>
        <taxon>rosids</taxon>
        <taxon>fabids</taxon>
        <taxon>Malpighiales</taxon>
        <taxon>Salicaceae</taxon>
        <taxon>Saliceae</taxon>
        <taxon>Populus</taxon>
    </lineage>
</organism>